<sequence>MQKFAEFEAMVSQAVDDLYGETVRVEPRADGKFVRQGADADRPAFDITDAVVDIQPAVARLRNAGRNDGDTAEISADLCHISIADSRLGLMPRRGDRFVLVERIGSPVWQVAKDPEPDGLGRTVFRCTPVKEPAP</sequence>
<comment type="caution">
    <text evidence="1">The sequence shown here is derived from an EMBL/GenBank/DDBJ whole genome shotgun (WGS) entry which is preliminary data.</text>
</comment>
<keyword evidence="2" id="KW-1185">Reference proteome</keyword>
<proteinExistence type="predicted"/>
<name>A0ABU0B6B7_9HYPH</name>
<reference evidence="1 2" key="1">
    <citation type="submission" date="2023-07" db="EMBL/GenBank/DDBJ databases">
        <title>Genomic Encyclopedia of Type Strains, Phase IV (KMG-IV): sequencing the most valuable type-strain genomes for metagenomic binning, comparative biology and taxonomic classification.</title>
        <authorList>
            <person name="Goeker M."/>
        </authorList>
    </citation>
    <scope>NUCLEOTIDE SEQUENCE [LARGE SCALE GENOMIC DNA]</scope>
    <source>
        <strain evidence="1 2">DSM 2457</strain>
    </source>
</reference>
<protein>
    <submittedName>
        <fullName evidence="1">Uncharacterized protein</fullName>
    </submittedName>
</protein>
<evidence type="ECO:0000313" key="1">
    <source>
        <dbReference type="EMBL" id="MDQ0301364.1"/>
    </source>
</evidence>
<organism evidence="1 2">
    <name type="scientific">Ancylobacter polymorphus</name>
    <dbReference type="NCBI Taxonomy" id="223390"/>
    <lineage>
        <taxon>Bacteria</taxon>
        <taxon>Pseudomonadati</taxon>
        <taxon>Pseudomonadota</taxon>
        <taxon>Alphaproteobacteria</taxon>
        <taxon>Hyphomicrobiales</taxon>
        <taxon>Xanthobacteraceae</taxon>
        <taxon>Ancylobacter</taxon>
    </lineage>
</organism>
<dbReference type="EMBL" id="JAUSUI010000001">
    <property type="protein sequence ID" value="MDQ0301364.1"/>
    <property type="molecule type" value="Genomic_DNA"/>
</dbReference>
<gene>
    <name evidence="1" type="ORF">J2S75_000375</name>
</gene>
<evidence type="ECO:0000313" key="2">
    <source>
        <dbReference type="Proteomes" id="UP001224682"/>
    </source>
</evidence>
<accession>A0ABU0B6B7</accession>
<dbReference type="RefSeq" id="WP_307017652.1">
    <property type="nucleotide sequence ID" value="NZ_JAUSUI010000001.1"/>
</dbReference>
<dbReference type="Proteomes" id="UP001224682">
    <property type="component" value="Unassembled WGS sequence"/>
</dbReference>